<dbReference type="GO" id="GO:0006513">
    <property type="term" value="P:protein monoubiquitination"/>
    <property type="evidence" value="ECO:0007669"/>
    <property type="project" value="InterPro"/>
</dbReference>
<evidence type="ECO:0000256" key="6">
    <source>
        <dbReference type="ARBA" id="ARBA00015551"/>
    </source>
</evidence>
<keyword evidence="9 19" id="KW-0227">DNA damage</keyword>
<keyword evidence="11 20" id="KW-0833">Ubl conjugation pathway</keyword>
<dbReference type="Proteomes" id="UP000266188">
    <property type="component" value="Unassembled WGS sequence"/>
</dbReference>
<dbReference type="InterPro" id="IPR004580">
    <property type="entry name" value="Rad18_fungi"/>
</dbReference>
<comment type="similarity">
    <text evidence="4 20">Belongs to the RAD18 family.</text>
</comment>
<comment type="catalytic activity">
    <reaction evidence="1 20">
        <text>S-ubiquitinyl-[E2 ubiquitin-conjugating enzyme]-L-cysteine + [acceptor protein]-L-lysine = [E2 ubiquitin-conjugating enzyme]-L-cysteine + N(6)-ubiquitinyl-[acceptor protein]-L-lysine.</text>
        <dbReference type="EC" id="2.3.2.27"/>
    </reaction>
</comment>
<evidence type="ECO:0000256" key="13">
    <source>
        <dbReference type="ARBA" id="ARBA00023125"/>
    </source>
</evidence>
<feature type="compositionally biased region" description="Polar residues" evidence="21">
    <location>
        <begin position="359"/>
        <end position="368"/>
    </location>
</feature>
<dbReference type="InterPro" id="IPR006642">
    <property type="entry name" value="Rad18_UBZ4"/>
</dbReference>
<reference evidence="25" key="1">
    <citation type="submission" date="2017-02" db="EMBL/GenBank/DDBJ databases">
        <authorList>
            <person name="Tafer H."/>
            <person name="Lopandic K."/>
        </authorList>
    </citation>
    <scope>NUCLEOTIDE SEQUENCE [LARGE SCALE GENOMIC DNA]</scope>
    <source>
        <strain evidence="25">CBS 366.77</strain>
    </source>
</reference>
<keyword evidence="15 20" id="KW-0539">Nucleus</keyword>
<gene>
    <name evidence="24" type="ORF">PHISCL_09055</name>
</gene>
<dbReference type="UniPathway" id="UPA00143"/>
<protein>
    <recommendedName>
        <fullName evidence="6 20">Postreplication repair E3 ubiquitin-protein ligase RAD18</fullName>
        <ecNumber evidence="5 20">2.3.2.27</ecNumber>
    </recommendedName>
    <alternativeName>
        <fullName evidence="20">RING-type E3 ubiquitin transferase RAD18</fullName>
    </alternativeName>
</protein>
<comment type="caution">
    <text evidence="24">The sequence shown here is derived from an EMBL/GenBank/DDBJ whole genome shotgun (WGS) entry which is preliminary data.</text>
</comment>
<evidence type="ECO:0000256" key="17">
    <source>
        <dbReference type="ARBA" id="ARBA00066140"/>
    </source>
</evidence>
<dbReference type="OrthoDB" id="9049620at2759"/>
<evidence type="ECO:0000256" key="11">
    <source>
        <dbReference type="ARBA" id="ARBA00022786"/>
    </source>
</evidence>
<sequence length="425" mass="47347">MEPPNNLFELPDSTDWLSTPLSNLAPLDSALRCQVCKDFFDTPVITSCSHTFCSLCIRRCLSAEGKCPTCRGNDQVMKLRRNWGVQEVVDAFVAARPTVLELARRVTAGDQDRMEGEESGEGPVKKKRKVDAPETVDGEGVGEERNGRQTRSRNKRVDMPVPTAEVIEDSQDEEYVPEDGLVACPICNRRMKNEAVFQHLDTCTGSHTPSKQASFGSLQPMSRTANSKPDHPPERLPAINYSIEKDGSLRKKLQNLGIPDWGPKPLLQRRHTEWVNLWNANCDSEKPKSKRELLRELDIWERTQGGSASMFSAGSSNTVMKKDFDKAAWSTSNDDEYKRLIANARKGNQKFVRSADTLPESQSASLSNKPERTANLEQSAERPVTQDVQKPGELPADALRINGVDREAHQSQEITNSQTLDTPSG</sequence>
<evidence type="ECO:0000256" key="7">
    <source>
        <dbReference type="ARBA" id="ARBA00022679"/>
    </source>
</evidence>
<feature type="domain" description="RING-type" evidence="22">
    <location>
        <begin position="33"/>
        <end position="71"/>
    </location>
</feature>
<dbReference type="GO" id="GO:0003697">
    <property type="term" value="F:single-stranded DNA binding"/>
    <property type="evidence" value="ECO:0007669"/>
    <property type="project" value="UniProtKB-UniRule"/>
</dbReference>
<dbReference type="PANTHER" id="PTHR14134">
    <property type="entry name" value="E3 UBIQUITIN-PROTEIN LIGASE RAD18"/>
    <property type="match status" value="1"/>
</dbReference>
<dbReference type="NCBIfam" id="TIGR00599">
    <property type="entry name" value="rad18"/>
    <property type="match status" value="1"/>
</dbReference>
<dbReference type="GO" id="GO:0006301">
    <property type="term" value="P:DNA damage tolerance"/>
    <property type="evidence" value="ECO:0007669"/>
    <property type="project" value="InterPro"/>
</dbReference>
<dbReference type="InterPro" id="IPR001841">
    <property type="entry name" value="Znf_RING"/>
</dbReference>
<evidence type="ECO:0000256" key="1">
    <source>
        <dbReference type="ARBA" id="ARBA00000900"/>
    </source>
</evidence>
<dbReference type="Gene3D" id="3.30.40.10">
    <property type="entry name" value="Zinc/RING finger domain, C3HC4 (zinc finger)"/>
    <property type="match status" value="1"/>
</dbReference>
<accession>A0A3A2Z7K8</accession>
<dbReference type="SMART" id="SM00734">
    <property type="entry name" value="ZnF_Rad18"/>
    <property type="match status" value="1"/>
</dbReference>
<dbReference type="PROSITE" id="PS50089">
    <property type="entry name" value="ZF_RING_2"/>
    <property type="match status" value="1"/>
</dbReference>
<comment type="pathway">
    <text evidence="3 20">Protein modification; protein ubiquitination.</text>
</comment>
<evidence type="ECO:0000313" key="25">
    <source>
        <dbReference type="Proteomes" id="UP000266188"/>
    </source>
</evidence>
<dbReference type="SUPFAM" id="SSF57850">
    <property type="entry name" value="RING/U-box"/>
    <property type="match status" value="1"/>
</dbReference>
<dbReference type="GO" id="GO:0097505">
    <property type="term" value="C:Rad6-Rad18 complex"/>
    <property type="evidence" value="ECO:0007669"/>
    <property type="project" value="TreeGrafter"/>
</dbReference>
<evidence type="ECO:0000256" key="14">
    <source>
        <dbReference type="ARBA" id="ARBA00023204"/>
    </source>
</evidence>
<evidence type="ECO:0000256" key="12">
    <source>
        <dbReference type="ARBA" id="ARBA00022833"/>
    </source>
</evidence>
<dbReference type="STRING" id="2070753.A0A3A2Z7K8"/>
<evidence type="ECO:0000256" key="8">
    <source>
        <dbReference type="ARBA" id="ARBA00022723"/>
    </source>
</evidence>
<evidence type="ECO:0000256" key="20">
    <source>
        <dbReference type="RuleBase" id="RU368093"/>
    </source>
</evidence>
<feature type="domain" description="UBZ4-type" evidence="23">
    <location>
        <begin position="181"/>
        <end position="208"/>
    </location>
</feature>
<dbReference type="InterPro" id="IPR017907">
    <property type="entry name" value="Znf_RING_CS"/>
</dbReference>
<feature type="region of interest" description="Disordered" evidence="21">
    <location>
        <begin position="351"/>
        <end position="425"/>
    </location>
</feature>
<feature type="region of interest" description="Disordered" evidence="21">
    <location>
        <begin position="109"/>
        <end position="158"/>
    </location>
</feature>
<comment type="subcellular location">
    <subcellularLocation>
        <location evidence="2 20">Nucleus</location>
    </subcellularLocation>
</comment>
<keyword evidence="13 20" id="KW-0238">DNA-binding</keyword>
<evidence type="ECO:0000256" key="2">
    <source>
        <dbReference type="ARBA" id="ARBA00004123"/>
    </source>
</evidence>
<comment type="subunit">
    <text evidence="17 20">Interacts with E2 UBC2, forming a complex with ubiquitin ligase activity.</text>
</comment>
<feature type="region of interest" description="Disordered" evidence="21">
    <location>
        <begin position="205"/>
        <end position="235"/>
    </location>
</feature>
<feature type="compositionally biased region" description="Polar residues" evidence="21">
    <location>
        <begin position="205"/>
        <end position="227"/>
    </location>
</feature>
<dbReference type="FunFam" id="3.30.40.10:FF:000172">
    <property type="entry name" value="E3 ubiquitin-protein ligase RAD18"/>
    <property type="match status" value="1"/>
</dbReference>
<evidence type="ECO:0000256" key="5">
    <source>
        <dbReference type="ARBA" id="ARBA00012483"/>
    </source>
</evidence>
<keyword evidence="10 18" id="KW-0863">Zinc-finger</keyword>
<dbReference type="GO" id="GO:0061630">
    <property type="term" value="F:ubiquitin protein ligase activity"/>
    <property type="evidence" value="ECO:0007669"/>
    <property type="project" value="UniProtKB-UniRule"/>
</dbReference>
<keyword evidence="8 20" id="KW-0479">Metal-binding</keyword>
<dbReference type="EMBL" id="MVGC01000522">
    <property type="protein sequence ID" value="RJE18610.1"/>
    <property type="molecule type" value="Genomic_DNA"/>
</dbReference>
<keyword evidence="25" id="KW-1185">Reference proteome</keyword>
<evidence type="ECO:0000256" key="9">
    <source>
        <dbReference type="ARBA" id="ARBA00022763"/>
    </source>
</evidence>
<dbReference type="InterPro" id="IPR013083">
    <property type="entry name" value="Znf_RING/FYVE/PHD"/>
</dbReference>
<dbReference type="GO" id="GO:0008270">
    <property type="term" value="F:zinc ion binding"/>
    <property type="evidence" value="ECO:0007669"/>
    <property type="project" value="UniProtKB-KW"/>
</dbReference>
<evidence type="ECO:0000256" key="15">
    <source>
        <dbReference type="ARBA" id="ARBA00023242"/>
    </source>
</evidence>
<evidence type="ECO:0000256" key="16">
    <source>
        <dbReference type="ARBA" id="ARBA00054102"/>
    </source>
</evidence>
<dbReference type="GO" id="GO:0005634">
    <property type="term" value="C:nucleus"/>
    <property type="evidence" value="ECO:0007669"/>
    <property type="project" value="UniProtKB-SubCell"/>
</dbReference>
<dbReference type="GO" id="GO:0006281">
    <property type="term" value="P:DNA repair"/>
    <property type="evidence" value="ECO:0007669"/>
    <property type="project" value="UniProtKB-KW"/>
</dbReference>
<feature type="compositionally biased region" description="Polar residues" evidence="21">
    <location>
        <begin position="411"/>
        <end position="425"/>
    </location>
</feature>
<dbReference type="PROSITE" id="PS00518">
    <property type="entry name" value="ZF_RING_1"/>
    <property type="match status" value="1"/>
</dbReference>
<evidence type="ECO:0000256" key="10">
    <source>
        <dbReference type="ARBA" id="ARBA00022771"/>
    </source>
</evidence>
<dbReference type="PROSITE" id="PS51908">
    <property type="entry name" value="ZF_UBZ4"/>
    <property type="match status" value="1"/>
</dbReference>
<dbReference type="PANTHER" id="PTHR14134:SF2">
    <property type="entry name" value="E3 UBIQUITIN-PROTEIN LIGASE RAD18"/>
    <property type="match status" value="1"/>
</dbReference>
<evidence type="ECO:0000256" key="3">
    <source>
        <dbReference type="ARBA" id="ARBA00004906"/>
    </source>
</evidence>
<evidence type="ECO:0000259" key="23">
    <source>
        <dbReference type="PROSITE" id="PS51908"/>
    </source>
</evidence>
<proteinExistence type="inferred from homology"/>
<dbReference type="SMART" id="SM00184">
    <property type="entry name" value="RING"/>
    <property type="match status" value="1"/>
</dbReference>
<evidence type="ECO:0000313" key="24">
    <source>
        <dbReference type="EMBL" id="RJE18610.1"/>
    </source>
</evidence>
<keyword evidence="12 20" id="KW-0862">Zinc</keyword>
<evidence type="ECO:0000256" key="18">
    <source>
        <dbReference type="PROSITE-ProRule" id="PRU00175"/>
    </source>
</evidence>
<evidence type="ECO:0000256" key="19">
    <source>
        <dbReference type="PROSITE-ProRule" id="PRU01256"/>
    </source>
</evidence>
<organism evidence="24 25">
    <name type="scientific">Aspergillus sclerotialis</name>
    <dbReference type="NCBI Taxonomy" id="2070753"/>
    <lineage>
        <taxon>Eukaryota</taxon>
        <taxon>Fungi</taxon>
        <taxon>Dikarya</taxon>
        <taxon>Ascomycota</taxon>
        <taxon>Pezizomycotina</taxon>
        <taxon>Eurotiomycetes</taxon>
        <taxon>Eurotiomycetidae</taxon>
        <taxon>Eurotiales</taxon>
        <taxon>Aspergillaceae</taxon>
        <taxon>Aspergillus</taxon>
        <taxon>Aspergillus subgen. Polypaecilum</taxon>
    </lineage>
</organism>
<dbReference type="Pfam" id="PF13923">
    <property type="entry name" value="zf-C3HC4_2"/>
    <property type="match status" value="1"/>
</dbReference>
<name>A0A3A2Z7K8_9EURO</name>
<keyword evidence="14 19" id="KW-0234">DNA repair</keyword>
<dbReference type="InterPro" id="IPR039577">
    <property type="entry name" value="Rad18"/>
</dbReference>
<evidence type="ECO:0000259" key="22">
    <source>
        <dbReference type="PROSITE" id="PS50089"/>
    </source>
</evidence>
<evidence type="ECO:0000256" key="4">
    <source>
        <dbReference type="ARBA" id="ARBA00009506"/>
    </source>
</evidence>
<evidence type="ECO:0000256" key="21">
    <source>
        <dbReference type="SAM" id="MobiDB-lite"/>
    </source>
</evidence>
<dbReference type="EC" id="2.3.2.27" evidence="5 20"/>
<comment type="function">
    <text evidence="16 20">E3 RING-finger protein, member of the UBC2/RAD6 epistasis group. Associates to the E2 ubiquitin conjugating enzyme UBC2/RAD6 to form the UBC2-RAD18 ubiquitin ligase complex involved in postreplicative repair (PRR) of damaged DNA.</text>
</comment>
<dbReference type="AlphaFoldDB" id="A0A3A2Z7K8"/>
<keyword evidence="7 20" id="KW-0808">Transferase</keyword>